<evidence type="ECO:0000313" key="1">
    <source>
        <dbReference type="EMBL" id="MFC6040838.1"/>
    </source>
</evidence>
<sequence>MSMSYEQVVCVLEEFSELKRKESTQNRATYYYPNSPIRRQNVLQELYLTGNGYLYVGYLPEYHDRMDKNKLINIKKFSQHEFKSVLEKVLQSYRTTSKG</sequence>
<organism evidence="1 2">
    <name type="scientific">Paenisporosarcina macmurdoensis</name>
    <dbReference type="NCBI Taxonomy" id="212659"/>
    <lineage>
        <taxon>Bacteria</taxon>
        <taxon>Bacillati</taxon>
        <taxon>Bacillota</taxon>
        <taxon>Bacilli</taxon>
        <taxon>Bacillales</taxon>
        <taxon>Caryophanaceae</taxon>
        <taxon>Paenisporosarcina</taxon>
    </lineage>
</organism>
<name>A0ABW1LBJ6_9BACL</name>
<keyword evidence="2" id="KW-1185">Reference proteome</keyword>
<evidence type="ECO:0000313" key="2">
    <source>
        <dbReference type="Proteomes" id="UP001596170"/>
    </source>
</evidence>
<gene>
    <name evidence="1" type="ORF">ACFPYN_15535</name>
</gene>
<reference evidence="2" key="1">
    <citation type="journal article" date="2019" name="Int. J. Syst. Evol. Microbiol.">
        <title>The Global Catalogue of Microorganisms (GCM) 10K type strain sequencing project: providing services to taxonomists for standard genome sequencing and annotation.</title>
        <authorList>
            <consortium name="The Broad Institute Genomics Platform"/>
            <consortium name="The Broad Institute Genome Sequencing Center for Infectious Disease"/>
            <person name="Wu L."/>
            <person name="Ma J."/>
        </authorList>
    </citation>
    <scope>NUCLEOTIDE SEQUENCE [LARGE SCALE GENOMIC DNA]</scope>
    <source>
        <strain evidence="2">CCUG 54527</strain>
    </source>
</reference>
<comment type="caution">
    <text evidence="1">The sequence shown here is derived from an EMBL/GenBank/DDBJ whole genome shotgun (WGS) entry which is preliminary data.</text>
</comment>
<accession>A0ABW1LBJ6</accession>
<proteinExistence type="predicted"/>
<protein>
    <submittedName>
        <fullName evidence="1">Uncharacterized protein</fullName>
    </submittedName>
</protein>
<dbReference type="EMBL" id="JBHSRI010000025">
    <property type="protein sequence ID" value="MFC6040838.1"/>
    <property type="molecule type" value="Genomic_DNA"/>
</dbReference>
<dbReference type="RefSeq" id="WP_377735406.1">
    <property type="nucleotide sequence ID" value="NZ_JBHSRI010000025.1"/>
</dbReference>
<dbReference type="Proteomes" id="UP001596170">
    <property type="component" value="Unassembled WGS sequence"/>
</dbReference>